<proteinExistence type="predicted"/>
<keyword evidence="3" id="KW-1185">Reference proteome</keyword>
<accession>A0A2J7ZU73</accession>
<evidence type="ECO:0000313" key="3">
    <source>
        <dbReference type="Proteomes" id="UP000236333"/>
    </source>
</evidence>
<organism evidence="2 3">
    <name type="scientific">Tetrabaena socialis</name>
    <dbReference type="NCBI Taxonomy" id="47790"/>
    <lineage>
        <taxon>Eukaryota</taxon>
        <taxon>Viridiplantae</taxon>
        <taxon>Chlorophyta</taxon>
        <taxon>core chlorophytes</taxon>
        <taxon>Chlorophyceae</taxon>
        <taxon>CS clade</taxon>
        <taxon>Chlamydomonadales</taxon>
        <taxon>Tetrabaenaceae</taxon>
        <taxon>Tetrabaena</taxon>
    </lineage>
</organism>
<gene>
    <name evidence="2" type="ORF">TSOC_010092</name>
</gene>
<name>A0A2J7ZU73_9CHLO</name>
<feature type="region of interest" description="Disordered" evidence="1">
    <location>
        <begin position="1"/>
        <end position="37"/>
    </location>
</feature>
<protein>
    <submittedName>
        <fullName evidence="2">Uncharacterized protein</fullName>
    </submittedName>
</protein>
<sequence length="64" mass="6529">MKPAAQVAAGGEGRDQSNKAINTPIRTRNWRRSSISPTIASNISSSCCRSDLRGAAGAGQGGGK</sequence>
<dbReference type="AlphaFoldDB" id="A0A2J7ZU73"/>
<feature type="compositionally biased region" description="Polar residues" evidence="1">
    <location>
        <begin position="18"/>
        <end position="37"/>
    </location>
</feature>
<evidence type="ECO:0000256" key="1">
    <source>
        <dbReference type="SAM" id="MobiDB-lite"/>
    </source>
</evidence>
<dbReference type="Proteomes" id="UP000236333">
    <property type="component" value="Unassembled WGS sequence"/>
</dbReference>
<comment type="caution">
    <text evidence="2">The sequence shown here is derived from an EMBL/GenBank/DDBJ whole genome shotgun (WGS) entry which is preliminary data.</text>
</comment>
<reference evidence="2 3" key="1">
    <citation type="journal article" date="2017" name="Mol. Biol. Evol.">
        <title>The 4-celled Tetrabaena socialis nuclear genome reveals the essential components for genetic control of cell number at the origin of multicellularity in the volvocine lineage.</title>
        <authorList>
            <person name="Featherston J."/>
            <person name="Arakaki Y."/>
            <person name="Hanschen E.R."/>
            <person name="Ferris P.J."/>
            <person name="Michod R.E."/>
            <person name="Olson B.J.S.C."/>
            <person name="Nozaki H."/>
            <person name="Durand P.M."/>
        </authorList>
    </citation>
    <scope>NUCLEOTIDE SEQUENCE [LARGE SCALE GENOMIC DNA]</scope>
    <source>
        <strain evidence="2 3">NIES-571</strain>
    </source>
</reference>
<evidence type="ECO:0000313" key="2">
    <source>
        <dbReference type="EMBL" id="PNH03825.1"/>
    </source>
</evidence>
<dbReference type="EMBL" id="PGGS01000458">
    <property type="protein sequence ID" value="PNH03825.1"/>
    <property type="molecule type" value="Genomic_DNA"/>
</dbReference>